<dbReference type="GO" id="GO:0005524">
    <property type="term" value="F:ATP binding"/>
    <property type="evidence" value="ECO:0007669"/>
    <property type="project" value="UniProtKB-KW"/>
</dbReference>
<dbReference type="PANTHER" id="PTHR24361">
    <property type="entry name" value="MITOGEN-ACTIVATED KINASE KINASE KINASE"/>
    <property type="match status" value="1"/>
</dbReference>
<dbReference type="PROSITE" id="PS50011">
    <property type="entry name" value="PROTEIN_KINASE_DOM"/>
    <property type="match status" value="1"/>
</dbReference>
<dbReference type="SMART" id="SM00220">
    <property type="entry name" value="S_TKc"/>
    <property type="match status" value="1"/>
</dbReference>
<protein>
    <recommendedName>
        <fullName evidence="1">non-specific serine/threonine protein kinase</fullName>
        <ecNumber evidence="1">2.7.11.1</ecNumber>
    </recommendedName>
</protein>
<dbReference type="SUPFAM" id="SSF56112">
    <property type="entry name" value="Protein kinase-like (PK-like)"/>
    <property type="match status" value="1"/>
</dbReference>
<keyword evidence="6" id="KW-0067">ATP-binding</keyword>
<dbReference type="Proteomes" id="UP001195483">
    <property type="component" value="Unassembled WGS sequence"/>
</dbReference>
<evidence type="ECO:0000256" key="7">
    <source>
        <dbReference type="ARBA" id="ARBA00047899"/>
    </source>
</evidence>
<gene>
    <name evidence="11" type="ORF">CHS0354_006033</name>
</gene>
<dbReference type="Pfam" id="PF00069">
    <property type="entry name" value="Pkinase"/>
    <property type="match status" value="1"/>
</dbReference>
<feature type="domain" description="Protein kinase" evidence="10">
    <location>
        <begin position="188"/>
        <end position="454"/>
    </location>
</feature>
<dbReference type="GO" id="GO:0005737">
    <property type="term" value="C:cytoplasm"/>
    <property type="evidence" value="ECO:0007669"/>
    <property type="project" value="TreeGrafter"/>
</dbReference>
<evidence type="ECO:0000256" key="2">
    <source>
        <dbReference type="ARBA" id="ARBA00022527"/>
    </source>
</evidence>
<dbReference type="InterPro" id="IPR011009">
    <property type="entry name" value="Kinase-like_dom_sf"/>
</dbReference>
<dbReference type="EMBL" id="JAEAOA010000425">
    <property type="protein sequence ID" value="KAK3584501.1"/>
    <property type="molecule type" value="Genomic_DNA"/>
</dbReference>
<evidence type="ECO:0000256" key="3">
    <source>
        <dbReference type="ARBA" id="ARBA00022679"/>
    </source>
</evidence>
<keyword evidence="9" id="KW-0472">Membrane</keyword>
<evidence type="ECO:0000256" key="4">
    <source>
        <dbReference type="ARBA" id="ARBA00022741"/>
    </source>
</evidence>
<dbReference type="AlphaFoldDB" id="A0AAE0S384"/>
<evidence type="ECO:0000256" key="9">
    <source>
        <dbReference type="SAM" id="Phobius"/>
    </source>
</evidence>
<dbReference type="InterPro" id="IPR053235">
    <property type="entry name" value="Ser_Thr_kinase"/>
</dbReference>
<keyword evidence="4" id="KW-0547">Nucleotide-binding</keyword>
<dbReference type="Gene3D" id="1.10.510.10">
    <property type="entry name" value="Transferase(Phosphotransferase) domain 1"/>
    <property type="match status" value="1"/>
</dbReference>
<feature type="transmembrane region" description="Helical" evidence="9">
    <location>
        <begin position="410"/>
        <end position="433"/>
    </location>
</feature>
<reference evidence="11" key="1">
    <citation type="journal article" date="2021" name="Genome Biol. Evol.">
        <title>A High-Quality Reference Genome for a Parasitic Bivalve with Doubly Uniparental Inheritance (Bivalvia: Unionida).</title>
        <authorList>
            <person name="Smith C.H."/>
        </authorList>
    </citation>
    <scope>NUCLEOTIDE SEQUENCE</scope>
    <source>
        <strain evidence="11">CHS0354</strain>
    </source>
</reference>
<reference evidence="11" key="3">
    <citation type="submission" date="2023-05" db="EMBL/GenBank/DDBJ databases">
        <authorList>
            <person name="Smith C.H."/>
        </authorList>
    </citation>
    <scope>NUCLEOTIDE SEQUENCE</scope>
    <source>
        <strain evidence="11">CHS0354</strain>
        <tissue evidence="11">Mantle</tissue>
    </source>
</reference>
<dbReference type="InterPro" id="IPR000719">
    <property type="entry name" value="Prot_kinase_dom"/>
</dbReference>
<comment type="catalytic activity">
    <reaction evidence="8">
        <text>L-seryl-[protein] + ATP = O-phospho-L-seryl-[protein] + ADP + H(+)</text>
        <dbReference type="Rhea" id="RHEA:17989"/>
        <dbReference type="Rhea" id="RHEA-COMP:9863"/>
        <dbReference type="Rhea" id="RHEA-COMP:11604"/>
        <dbReference type="ChEBI" id="CHEBI:15378"/>
        <dbReference type="ChEBI" id="CHEBI:29999"/>
        <dbReference type="ChEBI" id="CHEBI:30616"/>
        <dbReference type="ChEBI" id="CHEBI:83421"/>
        <dbReference type="ChEBI" id="CHEBI:456216"/>
        <dbReference type="EC" id="2.7.11.1"/>
    </reaction>
</comment>
<dbReference type="PANTHER" id="PTHR24361:SF433">
    <property type="entry name" value="PROTEIN KINASE DOMAIN-CONTAINING PROTEIN"/>
    <property type="match status" value="1"/>
</dbReference>
<comment type="caution">
    <text evidence="11">The sequence shown here is derived from an EMBL/GenBank/DDBJ whole genome shotgun (WGS) entry which is preliminary data.</text>
</comment>
<keyword evidence="3" id="KW-0808">Transferase</keyword>
<keyword evidence="9" id="KW-1133">Transmembrane helix</keyword>
<evidence type="ECO:0000256" key="6">
    <source>
        <dbReference type="ARBA" id="ARBA00022840"/>
    </source>
</evidence>
<evidence type="ECO:0000256" key="1">
    <source>
        <dbReference type="ARBA" id="ARBA00012513"/>
    </source>
</evidence>
<evidence type="ECO:0000259" key="10">
    <source>
        <dbReference type="PROSITE" id="PS50011"/>
    </source>
</evidence>
<keyword evidence="2" id="KW-0723">Serine/threonine-protein kinase</keyword>
<evidence type="ECO:0000256" key="5">
    <source>
        <dbReference type="ARBA" id="ARBA00022777"/>
    </source>
</evidence>
<name>A0AAE0S384_9BIVA</name>
<keyword evidence="12" id="KW-1185">Reference proteome</keyword>
<evidence type="ECO:0000313" key="11">
    <source>
        <dbReference type="EMBL" id="KAK3584501.1"/>
    </source>
</evidence>
<evidence type="ECO:0000256" key="8">
    <source>
        <dbReference type="ARBA" id="ARBA00048679"/>
    </source>
</evidence>
<comment type="catalytic activity">
    <reaction evidence="7">
        <text>L-threonyl-[protein] + ATP = O-phospho-L-threonyl-[protein] + ADP + H(+)</text>
        <dbReference type="Rhea" id="RHEA:46608"/>
        <dbReference type="Rhea" id="RHEA-COMP:11060"/>
        <dbReference type="Rhea" id="RHEA-COMP:11605"/>
        <dbReference type="ChEBI" id="CHEBI:15378"/>
        <dbReference type="ChEBI" id="CHEBI:30013"/>
        <dbReference type="ChEBI" id="CHEBI:30616"/>
        <dbReference type="ChEBI" id="CHEBI:61977"/>
        <dbReference type="ChEBI" id="CHEBI:456216"/>
        <dbReference type="EC" id="2.7.11.1"/>
    </reaction>
</comment>
<accession>A0AAE0S384</accession>
<keyword evidence="9" id="KW-0812">Transmembrane</keyword>
<reference evidence="11" key="2">
    <citation type="journal article" date="2021" name="Genome Biol. Evol.">
        <title>Developing a high-quality reference genome for a parasitic bivalve with doubly uniparental inheritance (Bivalvia: Unionida).</title>
        <authorList>
            <person name="Smith C.H."/>
        </authorList>
    </citation>
    <scope>NUCLEOTIDE SEQUENCE</scope>
    <source>
        <strain evidence="11">CHS0354</strain>
        <tissue evidence="11">Mantle</tissue>
    </source>
</reference>
<evidence type="ECO:0000313" key="12">
    <source>
        <dbReference type="Proteomes" id="UP001195483"/>
    </source>
</evidence>
<sequence>METEAIPVGKNPDVSFRPESSVETRCLRELCGDGSAFMGLDDQSLLARLTEKDDDCFMDGDLDLKVSRSRDSFGSVGQNIDTIQHVNGEKISYISSKEFHPQLMVSTTSLELHTVVEKAIAMEKTTITVTAASSLSPPKSFENATTMMTSSSSTTPTITTVPTTLIASPIIMVSKMQAATNIVSIASITRQITVSSPVFEVSAMVSRTTSVPPTAMQGVIKERGDQYKSKKMEKLKVNTYIWTNAVDFNRKGAFGVSIVHLRAFKGKPGIPGMKSISTLNSAYLGEFAGKYQFGGQILRWVIKKDWPNGSLNTWLDKDPKRKFVDEDAARYITIRLIEAVQYLHSKGFYHGNIHPNNIYINDKGQSVLGDLSAAIKYDGMRSLRADKEYDFRFFSPELIRGPSMHRSSDIFSVGSVAFFVISGSISAHIGYILRCFNNISVITDQILPGHQVIE</sequence>
<proteinExistence type="predicted"/>
<organism evidence="11 12">
    <name type="scientific">Potamilus streckersoni</name>
    <dbReference type="NCBI Taxonomy" id="2493646"/>
    <lineage>
        <taxon>Eukaryota</taxon>
        <taxon>Metazoa</taxon>
        <taxon>Spiralia</taxon>
        <taxon>Lophotrochozoa</taxon>
        <taxon>Mollusca</taxon>
        <taxon>Bivalvia</taxon>
        <taxon>Autobranchia</taxon>
        <taxon>Heteroconchia</taxon>
        <taxon>Palaeoheterodonta</taxon>
        <taxon>Unionida</taxon>
        <taxon>Unionoidea</taxon>
        <taxon>Unionidae</taxon>
        <taxon>Ambleminae</taxon>
        <taxon>Lampsilini</taxon>
        <taxon>Potamilus</taxon>
    </lineage>
</organism>
<keyword evidence="5" id="KW-0418">Kinase</keyword>
<dbReference type="EC" id="2.7.11.1" evidence="1"/>
<dbReference type="GO" id="GO:0004674">
    <property type="term" value="F:protein serine/threonine kinase activity"/>
    <property type="evidence" value="ECO:0007669"/>
    <property type="project" value="UniProtKB-KW"/>
</dbReference>